<dbReference type="GO" id="GO:0046872">
    <property type="term" value="F:metal ion binding"/>
    <property type="evidence" value="ECO:0007669"/>
    <property type="project" value="UniProtKB-KW"/>
</dbReference>
<dbReference type="RefSeq" id="WP_188364595.1">
    <property type="nucleotide sequence ID" value="NZ_BAABJF010000017.1"/>
</dbReference>
<dbReference type="AlphaFoldDB" id="A0A917CN37"/>
<accession>A0A917CN37</accession>
<comment type="caution">
    <text evidence="6">The sequence shown here is derived from an EMBL/GenBank/DDBJ whole genome shotgun (WGS) entry which is preliminary data.</text>
</comment>
<evidence type="ECO:0000259" key="5">
    <source>
        <dbReference type="Pfam" id="PF24827"/>
    </source>
</evidence>
<reference evidence="6" key="1">
    <citation type="journal article" date="2014" name="Int. J. Syst. Evol. Microbiol.">
        <title>Complete genome sequence of Corynebacterium casei LMG S-19264T (=DSM 44701T), isolated from a smear-ripened cheese.</title>
        <authorList>
            <consortium name="US DOE Joint Genome Institute (JGI-PGF)"/>
            <person name="Walter F."/>
            <person name="Albersmeier A."/>
            <person name="Kalinowski J."/>
            <person name="Ruckert C."/>
        </authorList>
    </citation>
    <scope>NUCLEOTIDE SEQUENCE</scope>
    <source>
        <strain evidence="6">CGMCC 1.12181</strain>
    </source>
</reference>
<dbReference type="GO" id="GO:0016788">
    <property type="term" value="F:hydrolase activity, acting on ester bonds"/>
    <property type="evidence" value="ECO:0007669"/>
    <property type="project" value="InterPro"/>
</dbReference>
<keyword evidence="2" id="KW-0479">Metal-binding</keyword>
<protein>
    <recommendedName>
        <fullName evidence="5">Succinylglutamate desuccinylase/Aspartoacylase catalytic domain-containing protein</fullName>
    </recommendedName>
</protein>
<dbReference type="Pfam" id="PF24827">
    <property type="entry name" value="AstE_AspA_cat"/>
    <property type="match status" value="1"/>
</dbReference>
<gene>
    <name evidence="6" type="ORF">GCM10011365_10040</name>
</gene>
<keyword evidence="7" id="KW-1185">Reference proteome</keyword>
<evidence type="ECO:0000256" key="4">
    <source>
        <dbReference type="ARBA" id="ARBA00022833"/>
    </source>
</evidence>
<dbReference type="InterPro" id="IPR055438">
    <property type="entry name" value="AstE_AspA_cat"/>
</dbReference>
<evidence type="ECO:0000313" key="7">
    <source>
        <dbReference type="Proteomes" id="UP000605253"/>
    </source>
</evidence>
<sequence length="342" mass="38419">MPRMLSQLPDGILEVKANQLHQFVDDLTLVELKGRIKRPIFISILQHGNETTGWDALRVYLKRHLSRLPRTLIILFGNVQAAQNNVRQLANGVDFNRCWPGQRPNHHPVAKKMADITEFLKQQNPLASVDIHNNTGRNPHYAGINAIKKEHINLASLFSKTIIHITSPDGIQSGAFSEFCPAVTIECGMSGTADGIEQTITFLENLCRLSNLNDLPGVSEDQEVMNIFAVVKLKKDMTIGVAGETREPVDFEIPEDLDYHNFHQLAPGTVFGQLQTDQTPMPITVTDAMDYDITEQYFRIQAQQLQLSQSVMPAMITLSPQAVQLDCLCYLMRPLNQQKPLQ</sequence>
<dbReference type="Gene3D" id="3.40.630.10">
    <property type="entry name" value="Zn peptidases"/>
    <property type="match status" value="1"/>
</dbReference>
<reference evidence="6" key="2">
    <citation type="submission" date="2020-09" db="EMBL/GenBank/DDBJ databases">
        <authorList>
            <person name="Sun Q."/>
            <person name="Zhou Y."/>
        </authorList>
    </citation>
    <scope>NUCLEOTIDE SEQUENCE</scope>
    <source>
        <strain evidence="6">CGMCC 1.12181</strain>
    </source>
</reference>
<feature type="domain" description="Succinylglutamate desuccinylase/Aspartoacylase catalytic" evidence="5">
    <location>
        <begin position="47"/>
        <end position="151"/>
    </location>
</feature>
<organism evidence="6 7">
    <name type="scientific">Marinicella pacifica</name>
    <dbReference type="NCBI Taxonomy" id="1171543"/>
    <lineage>
        <taxon>Bacteria</taxon>
        <taxon>Pseudomonadati</taxon>
        <taxon>Pseudomonadota</taxon>
        <taxon>Gammaproteobacteria</taxon>
        <taxon>Lysobacterales</taxon>
        <taxon>Marinicellaceae</taxon>
        <taxon>Marinicella</taxon>
    </lineage>
</organism>
<keyword evidence="4" id="KW-0862">Zinc</keyword>
<dbReference type="Proteomes" id="UP000605253">
    <property type="component" value="Unassembled WGS sequence"/>
</dbReference>
<comment type="cofactor">
    <cofactor evidence="1">
        <name>Zn(2+)</name>
        <dbReference type="ChEBI" id="CHEBI:29105"/>
    </cofactor>
</comment>
<evidence type="ECO:0000256" key="2">
    <source>
        <dbReference type="ARBA" id="ARBA00022723"/>
    </source>
</evidence>
<evidence type="ECO:0000256" key="1">
    <source>
        <dbReference type="ARBA" id="ARBA00001947"/>
    </source>
</evidence>
<evidence type="ECO:0000256" key="3">
    <source>
        <dbReference type="ARBA" id="ARBA00022801"/>
    </source>
</evidence>
<name>A0A917CN37_9GAMM</name>
<keyword evidence="3" id="KW-0378">Hydrolase</keyword>
<dbReference type="CDD" id="cd06256">
    <property type="entry name" value="M14_ASTE_ASPA-like"/>
    <property type="match status" value="1"/>
</dbReference>
<dbReference type="SUPFAM" id="SSF53187">
    <property type="entry name" value="Zn-dependent exopeptidases"/>
    <property type="match status" value="1"/>
</dbReference>
<dbReference type="EMBL" id="BMEO01000003">
    <property type="protein sequence ID" value="GGF90881.1"/>
    <property type="molecule type" value="Genomic_DNA"/>
</dbReference>
<evidence type="ECO:0000313" key="6">
    <source>
        <dbReference type="EMBL" id="GGF90881.1"/>
    </source>
</evidence>
<proteinExistence type="predicted"/>